<comment type="caution">
    <text evidence="2">The sequence shown here is derived from an EMBL/GenBank/DDBJ whole genome shotgun (WGS) entry which is preliminary data.</text>
</comment>
<proteinExistence type="predicted"/>
<gene>
    <name evidence="2" type="ORF">VP01_2638g1</name>
</gene>
<evidence type="ECO:0000313" key="2">
    <source>
        <dbReference type="EMBL" id="KNZ55597.1"/>
    </source>
</evidence>
<dbReference type="AlphaFoldDB" id="A0A0L6V4Z0"/>
<feature type="region of interest" description="Disordered" evidence="1">
    <location>
        <begin position="113"/>
        <end position="132"/>
    </location>
</feature>
<reference evidence="2 3" key="1">
    <citation type="submission" date="2015-08" db="EMBL/GenBank/DDBJ databases">
        <title>Next Generation Sequencing and Analysis of the Genome of Puccinia sorghi L Schw, the Causal Agent of Maize Common Rust.</title>
        <authorList>
            <person name="Rochi L."/>
            <person name="Burguener G."/>
            <person name="Darino M."/>
            <person name="Turjanski A."/>
            <person name="Kreff E."/>
            <person name="Dieguez M.J."/>
            <person name="Sacco F."/>
        </authorList>
    </citation>
    <scope>NUCLEOTIDE SEQUENCE [LARGE SCALE GENOMIC DNA]</scope>
    <source>
        <strain evidence="2 3">RO10H11247</strain>
    </source>
</reference>
<evidence type="ECO:0000313" key="3">
    <source>
        <dbReference type="Proteomes" id="UP000037035"/>
    </source>
</evidence>
<dbReference type="EMBL" id="LAVV01007544">
    <property type="protein sequence ID" value="KNZ55597.1"/>
    <property type="molecule type" value="Genomic_DNA"/>
</dbReference>
<sequence>MSSAAATAETRSYRLSYKGSAVFLVIWCGRQIRKGQLRPRWKPPWQAGRRFGWINPMRGSCLVDWTKLTLIYQRNPRERRQGAQFSSPQPEEEGIIGQACSWQGIPGCTQSQGAGNGLTNDGRGAHLGHSGESGAGGRGATVFHLDTVLCPLGYIQICIADHQVWVMIDSWLIVNLLPTELVCNADLVHRWVGGRGMEVGKRKRRVSFLLVQELEVILERPPLFAFWAGLLYDLARCGQKSQHLMEETDSTTHFNPYLGQQTLKTLGSEVTHPLWPPTVLSHIKLLGSALNQMLLKKHLNIHQIKCKLFELRLSREGTSKFTQLKISLVTPSFLG</sequence>
<protein>
    <submittedName>
        <fullName evidence="2">Uncharacterized protein</fullName>
    </submittedName>
</protein>
<accession>A0A0L6V4Z0</accession>
<dbReference type="VEuPathDB" id="FungiDB:VP01_2638g1"/>
<evidence type="ECO:0000256" key="1">
    <source>
        <dbReference type="SAM" id="MobiDB-lite"/>
    </source>
</evidence>
<name>A0A0L6V4Z0_9BASI</name>
<dbReference type="Proteomes" id="UP000037035">
    <property type="component" value="Unassembled WGS sequence"/>
</dbReference>
<keyword evidence="3" id="KW-1185">Reference proteome</keyword>
<organism evidence="2 3">
    <name type="scientific">Puccinia sorghi</name>
    <dbReference type="NCBI Taxonomy" id="27349"/>
    <lineage>
        <taxon>Eukaryota</taxon>
        <taxon>Fungi</taxon>
        <taxon>Dikarya</taxon>
        <taxon>Basidiomycota</taxon>
        <taxon>Pucciniomycotina</taxon>
        <taxon>Pucciniomycetes</taxon>
        <taxon>Pucciniales</taxon>
        <taxon>Pucciniaceae</taxon>
        <taxon>Puccinia</taxon>
    </lineage>
</organism>